<comment type="caution">
    <text evidence="1">The sequence shown here is derived from an EMBL/GenBank/DDBJ whole genome shotgun (WGS) entry which is preliminary data.</text>
</comment>
<evidence type="ECO:0000313" key="2">
    <source>
        <dbReference type="Proteomes" id="UP000886674"/>
    </source>
</evidence>
<gene>
    <name evidence="1" type="ORF">JAY77_21445</name>
</gene>
<sequence length="149" mass="16874">MDKDFVENLLKRVKEAEKDKDTHIPYSTIHGRDPDVEVKYILDKSPELAGAKPAQGMRCDFLYDGDDPLKDGTYSIAPELLDESENVIIDKSLPMEEKGKAYMWVGYGKNRILHKRRLKVGTKGYWVVGSKKLAKVTVTKILGLFESEA</sequence>
<name>A0A9E4TWB5_9GAMM</name>
<reference evidence="1" key="1">
    <citation type="journal article" date="2021" name="Proc. Natl. Acad. Sci. U.S.A.">
        <title>Global biogeography of chemosynthetic symbionts reveals both localized and globally distributed symbiont groups. .</title>
        <authorList>
            <person name="Osvatic J.T."/>
            <person name="Wilkins L.G.E."/>
            <person name="Leibrecht L."/>
            <person name="Leray M."/>
            <person name="Zauner S."/>
            <person name="Polzin J."/>
            <person name="Camacho Y."/>
            <person name="Gros O."/>
            <person name="van Gils J.A."/>
            <person name="Eisen J.A."/>
            <person name="Petersen J.M."/>
            <person name="Yuen B."/>
        </authorList>
    </citation>
    <scope>NUCLEOTIDE SEQUENCE</scope>
    <source>
        <strain evidence="1">MAGclacostrist055</strain>
    </source>
</reference>
<dbReference type="Proteomes" id="UP000886674">
    <property type="component" value="Unassembled WGS sequence"/>
</dbReference>
<dbReference type="EMBL" id="JAEPCR010000148">
    <property type="protein sequence ID" value="MCG7980698.1"/>
    <property type="molecule type" value="Genomic_DNA"/>
</dbReference>
<evidence type="ECO:0000313" key="1">
    <source>
        <dbReference type="EMBL" id="MCG7980698.1"/>
    </source>
</evidence>
<protein>
    <submittedName>
        <fullName evidence="1">Uncharacterized protein</fullName>
    </submittedName>
</protein>
<proteinExistence type="predicted"/>
<dbReference type="AlphaFoldDB" id="A0A9E4TWB5"/>
<accession>A0A9E4TWB5</accession>
<organism evidence="1 2">
    <name type="scientific">Candidatus Thiodiazotropha taylori</name>
    <dbReference type="NCBI Taxonomy" id="2792791"/>
    <lineage>
        <taxon>Bacteria</taxon>
        <taxon>Pseudomonadati</taxon>
        <taxon>Pseudomonadota</taxon>
        <taxon>Gammaproteobacteria</taxon>
        <taxon>Chromatiales</taxon>
        <taxon>Sedimenticolaceae</taxon>
        <taxon>Candidatus Thiodiazotropha</taxon>
    </lineage>
</organism>